<sequence length="91" mass="10415">MFILLAQMNREGKKAIEPSLEHLRESGDIEQDADVVEFLWENPDDTDPGRYAPGSKVIQSIIAKGRDVGVNRFRYGFYGPYQQFVDLPPRD</sequence>
<protein>
    <submittedName>
        <fullName evidence="2">DnaB-like helicase C terminal domain-containing protein</fullName>
    </submittedName>
</protein>
<feature type="domain" description="SF4 helicase" evidence="1">
    <location>
        <begin position="1"/>
        <end position="91"/>
    </location>
</feature>
<keyword evidence="2" id="KW-0067">ATP-binding</keyword>
<evidence type="ECO:0000259" key="1">
    <source>
        <dbReference type="PROSITE" id="PS51199"/>
    </source>
</evidence>
<dbReference type="AlphaFoldDB" id="A0AA45WQJ9"/>
<dbReference type="EMBL" id="FXTU01000005">
    <property type="protein sequence ID" value="SMP25482.1"/>
    <property type="molecule type" value="Genomic_DNA"/>
</dbReference>
<dbReference type="GO" id="GO:0006260">
    <property type="term" value="P:DNA replication"/>
    <property type="evidence" value="ECO:0007669"/>
    <property type="project" value="InterPro"/>
</dbReference>
<proteinExistence type="predicted"/>
<dbReference type="InterPro" id="IPR027417">
    <property type="entry name" value="P-loop_NTPase"/>
</dbReference>
<reference evidence="2" key="1">
    <citation type="submission" date="2017-05" db="EMBL/GenBank/DDBJ databases">
        <authorList>
            <person name="Varghese N."/>
            <person name="Submissions S."/>
        </authorList>
    </citation>
    <scope>NUCLEOTIDE SEQUENCE</scope>
    <source>
        <strain evidence="2">DSM 45262</strain>
    </source>
</reference>
<keyword evidence="2" id="KW-0347">Helicase</keyword>
<dbReference type="InterPro" id="IPR007694">
    <property type="entry name" value="DNA_helicase_DnaB-like_C"/>
</dbReference>
<gene>
    <name evidence="2" type="ORF">SAMN06265361_10532</name>
</gene>
<dbReference type="Pfam" id="PF03796">
    <property type="entry name" value="DnaB_C"/>
    <property type="match status" value="1"/>
</dbReference>
<keyword evidence="2" id="KW-0547">Nucleotide-binding</keyword>
<keyword evidence="2" id="KW-0378">Hydrolase</keyword>
<evidence type="ECO:0000313" key="2">
    <source>
        <dbReference type="EMBL" id="SMP25482.1"/>
    </source>
</evidence>
<name>A0AA45WQJ9_9BACL</name>
<evidence type="ECO:0000313" key="3">
    <source>
        <dbReference type="Proteomes" id="UP001157946"/>
    </source>
</evidence>
<dbReference type="Gene3D" id="3.40.50.300">
    <property type="entry name" value="P-loop containing nucleotide triphosphate hydrolases"/>
    <property type="match status" value="1"/>
</dbReference>
<dbReference type="GO" id="GO:0003678">
    <property type="term" value="F:DNA helicase activity"/>
    <property type="evidence" value="ECO:0007669"/>
    <property type="project" value="InterPro"/>
</dbReference>
<keyword evidence="3" id="KW-1185">Reference proteome</keyword>
<organism evidence="2 3">
    <name type="scientific">Laceyella tengchongensis</name>
    <dbReference type="NCBI Taxonomy" id="574699"/>
    <lineage>
        <taxon>Bacteria</taxon>
        <taxon>Bacillati</taxon>
        <taxon>Bacillota</taxon>
        <taxon>Bacilli</taxon>
        <taxon>Bacillales</taxon>
        <taxon>Thermoactinomycetaceae</taxon>
        <taxon>Laceyella</taxon>
    </lineage>
</organism>
<comment type="caution">
    <text evidence="2">The sequence shown here is derived from an EMBL/GenBank/DDBJ whole genome shotgun (WGS) entry which is preliminary data.</text>
</comment>
<dbReference type="Proteomes" id="UP001157946">
    <property type="component" value="Unassembled WGS sequence"/>
</dbReference>
<dbReference type="PROSITE" id="PS51199">
    <property type="entry name" value="SF4_HELICASE"/>
    <property type="match status" value="1"/>
</dbReference>
<dbReference type="GO" id="GO:0005524">
    <property type="term" value="F:ATP binding"/>
    <property type="evidence" value="ECO:0007669"/>
    <property type="project" value="InterPro"/>
</dbReference>
<accession>A0AA45WQJ9</accession>